<evidence type="ECO:0008006" key="4">
    <source>
        <dbReference type="Google" id="ProtNLM"/>
    </source>
</evidence>
<dbReference type="VEuPathDB" id="VectorBase:PPAPM1_001659"/>
<evidence type="ECO:0000313" key="2">
    <source>
        <dbReference type="EnsemblMetazoa" id="PPAI000375-PA"/>
    </source>
</evidence>
<protein>
    <recommendedName>
        <fullName evidence="4">Zasp-like motif domain-containing protein</fullName>
    </recommendedName>
</protein>
<feature type="region of interest" description="Disordered" evidence="1">
    <location>
        <begin position="12"/>
        <end position="200"/>
    </location>
</feature>
<feature type="compositionally biased region" description="Low complexity" evidence="1">
    <location>
        <begin position="127"/>
        <end position="162"/>
    </location>
</feature>
<dbReference type="EMBL" id="AJVK01009482">
    <property type="status" value="NOT_ANNOTATED_CDS"/>
    <property type="molecule type" value="Genomic_DNA"/>
</dbReference>
<accession>A0A1B0CZ53</accession>
<dbReference type="VEuPathDB" id="VectorBase:PPAI000375"/>
<evidence type="ECO:0000313" key="3">
    <source>
        <dbReference type="Proteomes" id="UP000092462"/>
    </source>
</evidence>
<dbReference type="AlphaFoldDB" id="A0A1B0CZ53"/>
<proteinExistence type="predicted"/>
<reference evidence="2" key="1">
    <citation type="submission" date="2022-08" db="UniProtKB">
        <authorList>
            <consortium name="EnsemblMetazoa"/>
        </authorList>
    </citation>
    <scope>IDENTIFICATION</scope>
    <source>
        <strain evidence="2">Israel</strain>
    </source>
</reference>
<name>A0A1B0CZ53_PHLPP</name>
<evidence type="ECO:0000256" key="1">
    <source>
        <dbReference type="SAM" id="MobiDB-lite"/>
    </source>
</evidence>
<dbReference type="EMBL" id="AJVK01009481">
    <property type="status" value="NOT_ANNOTATED_CDS"/>
    <property type="molecule type" value="Genomic_DNA"/>
</dbReference>
<organism evidence="2 3">
    <name type="scientific">Phlebotomus papatasi</name>
    <name type="common">Sandfly</name>
    <dbReference type="NCBI Taxonomy" id="29031"/>
    <lineage>
        <taxon>Eukaryota</taxon>
        <taxon>Metazoa</taxon>
        <taxon>Ecdysozoa</taxon>
        <taxon>Arthropoda</taxon>
        <taxon>Hexapoda</taxon>
        <taxon>Insecta</taxon>
        <taxon>Pterygota</taxon>
        <taxon>Neoptera</taxon>
        <taxon>Endopterygota</taxon>
        <taxon>Diptera</taxon>
        <taxon>Nematocera</taxon>
        <taxon>Psychodoidea</taxon>
        <taxon>Psychodidae</taxon>
        <taxon>Phlebotomus</taxon>
        <taxon>Phlebotomus</taxon>
    </lineage>
</organism>
<sequence length="357" mass="39152">MHDITSFTIEFQDGAPYSAQPASYSPVVGASQNYTQPQSYSQPQSYAQPQSYNQPQSYDQPQTYTQPQYSQQESYSQPQYNQAPVTQPPQPSRQFPTPAPSYLNRPEVPRGSSPSTAAFSGGIALGQSPQPQPQSQVPSWRRGASQPSAAAPLSPPIAQLSPDPSASTLSPGGSYSPTPRGWAPVKAATPTRVGYTQQSPAAPLYEAPQYEAAPYQNQFQTQSYQTSTSYQQETQNQQYYQAQNQAVRQQSPGIITLRTELPVSQTPAPVYASQPPVFSFKGGSNMRGDQKWPPPEYKQQAAAENEARLRLAAGPACRPRRVHKDYTTFFAKNALSHNYPGYRVPPGTQHVNGQPMM</sequence>
<keyword evidence="3" id="KW-1185">Reference proteome</keyword>
<feature type="compositionally biased region" description="Polar residues" evidence="1">
    <location>
        <begin position="164"/>
        <end position="177"/>
    </location>
</feature>
<dbReference type="Proteomes" id="UP000092462">
    <property type="component" value="Unassembled WGS sequence"/>
</dbReference>
<dbReference type="EnsemblMetazoa" id="PPAI000375-RA">
    <property type="protein sequence ID" value="PPAI000375-PA"/>
    <property type="gene ID" value="PPAI000375"/>
</dbReference>
<feature type="compositionally biased region" description="Low complexity" evidence="1">
    <location>
        <begin position="31"/>
        <end position="82"/>
    </location>
</feature>